<keyword evidence="1" id="KW-1133">Transmembrane helix</keyword>
<dbReference type="InterPro" id="IPR007326">
    <property type="entry name" value="Lipoprotein-assoc_dom"/>
</dbReference>
<dbReference type="Proteomes" id="UP000028523">
    <property type="component" value="Unassembled WGS sequence"/>
</dbReference>
<dbReference type="AlphaFoldDB" id="A0A084U3C5"/>
<feature type="transmembrane region" description="Helical" evidence="1">
    <location>
        <begin position="1026"/>
        <end position="1047"/>
    </location>
</feature>
<keyword evidence="4" id="KW-1185">Reference proteome</keyword>
<comment type="caution">
    <text evidence="3">The sequence shown here is derived from an EMBL/GenBank/DDBJ whole genome shotgun (WGS) entry which is preliminary data.</text>
</comment>
<feature type="transmembrane region" description="Helical" evidence="1">
    <location>
        <begin position="12"/>
        <end position="32"/>
    </location>
</feature>
<evidence type="ECO:0000313" key="4">
    <source>
        <dbReference type="Proteomes" id="UP000028523"/>
    </source>
</evidence>
<dbReference type="Pfam" id="PF04200">
    <property type="entry name" value="Lipoprotein_17"/>
    <property type="match status" value="1"/>
</dbReference>
<proteinExistence type="predicted"/>
<gene>
    <name evidence="3" type="ORF">P271_298</name>
</gene>
<evidence type="ECO:0000256" key="1">
    <source>
        <dbReference type="SAM" id="Phobius"/>
    </source>
</evidence>
<accession>A0A084U3C5</accession>
<organism evidence="3 4">
    <name type="scientific">Malacoplasma iowae DK-CPA</name>
    <dbReference type="NCBI Taxonomy" id="1394179"/>
    <lineage>
        <taxon>Bacteria</taxon>
        <taxon>Bacillati</taxon>
        <taxon>Mycoplasmatota</taxon>
        <taxon>Mycoplasmoidales</taxon>
        <taxon>Mycoplasmoidaceae</taxon>
        <taxon>Malacoplasma</taxon>
    </lineage>
</organism>
<keyword evidence="1" id="KW-0812">Transmembrane</keyword>
<protein>
    <recommendedName>
        <fullName evidence="2">Lipoprotein-associated type-17 domain-containing protein</fullName>
    </recommendedName>
</protein>
<dbReference type="EMBL" id="AWQU01000082">
    <property type="protein sequence ID" value="KFB07461.1"/>
    <property type="molecule type" value="Genomic_DNA"/>
</dbReference>
<evidence type="ECO:0000313" key="3">
    <source>
        <dbReference type="EMBL" id="KFB07461.1"/>
    </source>
</evidence>
<reference evidence="3 4" key="1">
    <citation type="journal article" date="2014" name="PLoS ONE">
        <title>Reduction of Hydrogen Peroxide Accumulation and Toxicity by a Catalase from Mycoplasma iowae.</title>
        <authorList>
            <person name="Pritchard R.E."/>
            <person name="Prassinos A.J."/>
            <person name="Osborne J.D."/>
            <person name="Raviv Z."/>
            <person name="Balish M.F."/>
        </authorList>
    </citation>
    <scope>NUCLEOTIDE SEQUENCE [LARGE SCALE GENOMIC DNA]</scope>
    <source>
        <strain evidence="3 4">DK-CPA</strain>
    </source>
</reference>
<dbReference type="RefSeq" id="WP_036452127.1">
    <property type="nucleotide sequence ID" value="NZ_AWQU01000082.1"/>
</dbReference>
<evidence type="ECO:0000259" key="2">
    <source>
        <dbReference type="Pfam" id="PF04200"/>
    </source>
</evidence>
<name>A0A084U3C5_MALIO</name>
<keyword evidence="1" id="KW-0472">Membrane</keyword>
<sequence length="1074" mass="121768">MRKNSKRTFKKFVPFITIGALFPIVFSFVPSFNNDQLNKADTSYNLTKDKDTLKAINSFTDYQTIANEPTMQSISTPQGFFGKTSDNKSVILTSYDGIVVWQDTIVENTDVINYYKQKGIDDISNYKMHSWAYTEVGNNKLLCVLFGDESNNNMTVFSYSIFDGQLFGGQDNKFNKIVDVKPGSTTLNKLSNGNVLASKYGKENEVKNTRTVVTINNNGLSQIYPVSNIIDETLGLTDEEKTRYENATFLYVAGGKKGSNTDAAVFLDKDNKYFCIATNDSLIPYDKNGKIVKFDTDVTFTKETKGIFNDIDMIPKYGFTLNDQNASGFFILNLVGGTSNDKTLFLNLNARVLSKKAELDHSQNKFRYSNYDPVNNSLYISYYKSPEKTRVIKWDLNKDTTNSSNTVKIPVDDNSNAEQIANPFLITPVITDKKYSLTPYIFKTDKANDTPTAAFQSGEYLGKFKLQFNKWYDPISAFKSDASLYKDKMPSNVNDNDLKNKLTFKSNNNSVGQYKVTVQNRSGNDDNGTLSAKYKVEFNNWWDRDTVSSFTIPFYVDGMYKKSNIKFSFITNKTTETQTKFEKIEELKKTKYARDITKKEIIDNFFTYDIKDKNGRKFTITENMITTTVGTNSLTVKVALPVNSFPHGTPENLLNYTYEFVGFKDTSGYTFHFLTDDEQNSNDNVKLLKSSKFPSEIEYDTTSMKLTDNGKRDLFTNFIKLGFSYNTSYSSWEVKLKSVDNVNGNLEIEYIKYIDTSVGTGFPDELKNVLSNTTISGFKKLTDNFKNPPTMIKYVGNLTPTGLWNEYQSLLNNGNAEQSTLIKSLNFELANPKNLDIKVTNLNTSIKDKKLNLQISLKDNATTNLIVNGKYLTLDKQTNDDLKKALGNTYPYNVAWEIDSQSYVFEWDTNNNVVGITQTDDSLSIDIEKAKFDFMNSNMYADEVSENDLLTLFTLQNYEISGNPEISRNRSAGTITIVFSINQVDPGQNQSKSIKQNDNRIDSVTNNQKIIFIKNFKIPFSPVSQYIPAIILSVALLALILIIILSISKTKPSVIDSPLSRKRKKFKKLTKIKK</sequence>
<feature type="domain" description="Lipoprotein-associated type-17" evidence="2">
    <location>
        <begin position="478"/>
        <end position="540"/>
    </location>
</feature>